<dbReference type="Proteomes" id="UP001142648">
    <property type="component" value="Unassembled WGS sequence"/>
</dbReference>
<keyword evidence="2" id="KW-0808">Transferase</keyword>
<dbReference type="RefSeq" id="WP_259960281.1">
    <property type="nucleotide sequence ID" value="NZ_JAOAMV010000001.1"/>
</dbReference>
<dbReference type="InterPro" id="IPR026888">
    <property type="entry name" value="AcetylCoA_hyd_C"/>
</dbReference>
<dbReference type="AlphaFoldDB" id="A0A9X2VYP6"/>
<evidence type="ECO:0000256" key="2">
    <source>
        <dbReference type="ARBA" id="ARBA00022679"/>
    </source>
</evidence>
<dbReference type="InterPro" id="IPR038460">
    <property type="entry name" value="AcetylCoA_hyd_C_sf"/>
</dbReference>
<gene>
    <name evidence="5" type="ORF">N0B51_00765</name>
</gene>
<proteinExistence type="inferred from homology"/>
<dbReference type="GO" id="GO:0008775">
    <property type="term" value="F:acetate CoA-transferase activity"/>
    <property type="evidence" value="ECO:0007669"/>
    <property type="project" value="InterPro"/>
</dbReference>
<dbReference type="GO" id="GO:0006083">
    <property type="term" value="P:acetate metabolic process"/>
    <property type="evidence" value="ECO:0007669"/>
    <property type="project" value="InterPro"/>
</dbReference>
<protein>
    <submittedName>
        <fullName evidence="5">Acetyl-CoA hydrolase</fullName>
    </submittedName>
</protein>
<keyword evidence="5" id="KW-0378">Hydrolase</keyword>
<dbReference type="InterPro" id="IPR003702">
    <property type="entry name" value="ActCoA_hydro_N"/>
</dbReference>
<reference evidence="5" key="1">
    <citation type="submission" date="2022-09" db="EMBL/GenBank/DDBJ databases">
        <title>The genome sequence of Tsuneonella sp. YG55.</title>
        <authorList>
            <person name="Liu Y."/>
        </authorList>
    </citation>
    <scope>NUCLEOTIDE SEQUENCE</scope>
    <source>
        <strain evidence="5">YG55</strain>
    </source>
</reference>
<feature type="domain" description="Acetyl-CoA hydrolase/transferase C-terminal" evidence="4">
    <location>
        <begin position="264"/>
        <end position="414"/>
    </location>
</feature>
<organism evidence="5 6">
    <name type="scientific">Tsuneonella litorea</name>
    <dbReference type="NCBI Taxonomy" id="2976475"/>
    <lineage>
        <taxon>Bacteria</taxon>
        <taxon>Pseudomonadati</taxon>
        <taxon>Pseudomonadota</taxon>
        <taxon>Alphaproteobacteria</taxon>
        <taxon>Sphingomonadales</taxon>
        <taxon>Erythrobacteraceae</taxon>
        <taxon>Tsuneonella</taxon>
    </lineage>
</organism>
<evidence type="ECO:0000313" key="6">
    <source>
        <dbReference type="Proteomes" id="UP001142648"/>
    </source>
</evidence>
<dbReference type="PANTHER" id="PTHR21432:SF20">
    <property type="entry name" value="ACETYL-COA HYDROLASE"/>
    <property type="match status" value="1"/>
</dbReference>
<dbReference type="PANTHER" id="PTHR21432">
    <property type="entry name" value="ACETYL-COA HYDROLASE-RELATED"/>
    <property type="match status" value="1"/>
</dbReference>
<sequence length="423" mass="44312">MTRIIEANELNLGSLLTRRDSIVVGQACGEPTRLVEVLIAQSPEIDDLSVFIGSSFSGLIDAESARTFALRGIGGIGTLRAASAAGRLTIIPIRMSEIEPAIAEGSLRCDVAMISVGPADSEGFHSCGLVSDHIRAAIAKARLVVAEINECLPWTFGERIHSSEIDVAVPVNYSPPEIAPTRTDAVSRAIAKNCAASIDDGSVLQSGVGALPDAIIRQLGDRKDLGVHSGMIGDGFVDLIEAGVVTNARKEIDAGISVGCALVGTSRLYRFAHRNPAMRMAPASYTHGAAVIARLTRFVAINSALEVDLTGQVNCEVIDGQYIGATGGVADFARAASNSPGGRNIITLPATARQGSVSRIVARLSGPVTLSRSDADVIVTEFGAAELKGCSLSERARRLVAIAHPDFREDLDRTAHAIAVRGF</sequence>
<keyword evidence="6" id="KW-1185">Reference proteome</keyword>
<dbReference type="InterPro" id="IPR037171">
    <property type="entry name" value="NagB/RpiA_transferase-like"/>
</dbReference>
<dbReference type="Pfam" id="PF02550">
    <property type="entry name" value="AcetylCoA_hydro"/>
    <property type="match status" value="1"/>
</dbReference>
<dbReference type="SUPFAM" id="SSF100950">
    <property type="entry name" value="NagB/RpiA/CoA transferase-like"/>
    <property type="match status" value="2"/>
</dbReference>
<dbReference type="Pfam" id="PF13336">
    <property type="entry name" value="AcetylCoA_hyd_C"/>
    <property type="match status" value="1"/>
</dbReference>
<dbReference type="EMBL" id="JAOAMV010000001">
    <property type="protein sequence ID" value="MCT2557503.1"/>
    <property type="molecule type" value="Genomic_DNA"/>
</dbReference>
<feature type="domain" description="Acetyl-CoA hydrolase/transferase N-terminal" evidence="3">
    <location>
        <begin position="79"/>
        <end position="166"/>
    </location>
</feature>
<dbReference type="InterPro" id="IPR046433">
    <property type="entry name" value="ActCoA_hydro"/>
</dbReference>
<name>A0A9X2VYP6_9SPHN</name>
<evidence type="ECO:0000259" key="4">
    <source>
        <dbReference type="Pfam" id="PF13336"/>
    </source>
</evidence>
<dbReference type="Gene3D" id="3.40.1080.20">
    <property type="entry name" value="Acetyl-CoA hydrolase/transferase C-terminal domain"/>
    <property type="match status" value="1"/>
</dbReference>
<dbReference type="Gene3D" id="3.30.750.70">
    <property type="entry name" value="4-hydroxybutyrate coenzyme like domains"/>
    <property type="match status" value="1"/>
</dbReference>
<evidence type="ECO:0000259" key="3">
    <source>
        <dbReference type="Pfam" id="PF02550"/>
    </source>
</evidence>
<evidence type="ECO:0000256" key="1">
    <source>
        <dbReference type="ARBA" id="ARBA00009632"/>
    </source>
</evidence>
<dbReference type="Gene3D" id="3.40.1080.10">
    <property type="entry name" value="Glutaconate Coenzyme A-transferase"/>
    <property type="match status" value="1"/>
</dbReference>
<accession>A0A9X2VYP6</accession>
<evidence type="ECO:0000313" key="5">
    <source>
        <dbReference type="EMBL" id="MCT2557503.1"/>
    </source>
</evidence>
<dbReference type="GO" id="GO:0016787">
    <property type="term" value="F:hydrolase activity"/>
    <property type="evidence" value="ECO:0007669"/>
    <property type="project" value="UniProtKB-KW"/>
</dbReference>
<comment type="similarity">
    <text evidence="1">Belongs to the acetyl-CoA hydrolase/transferase family.</text>
</comment>
<comment type="caution">
    <text evidence="5">The sequence shown here is derived from an EMBL/GenBank/DDBJ whole genome shotgun (WGS) entry which is preliminary data.</text>
</comment>